<comment type="subcellular location">
    <subcellularLocation>
        <location evidence="1">Membrane</location>
        <topology evidence="1">Multi-pass membrane protein</topology>
    </subcellularLocation>
</comment>
<feature type="transmembrane region" description="Helical" evidence="5">
    <location>
        <begin position="225"/>
        <end position="250"/>
    </location>
</feature>
<feature type="transmembrane region" description="Helical" evidence="5">
    <location>
        <begin position="126"/>
        <end position="144"/>
    </location>
</feature>
<comment type="caution">
    <text evidence="6">The sequence shown here is derived from an EMBL/GenBank/DDBJ whole genome shotgun (WGS) entry which is preliminary data.</text>
</comment>
<dbReference type="PIRSF" id="PIRSF036436">
    <property type="entry name" value="UCP036436"/>
    <property type="match status" value="1"/>
</dbReference>
<dbReference type="Proteomes" id="UP000669133">
    <property type="component" value="Unassembled WGS sequence"/>
</dbReference>
<dbReference type="GeneID" id="93653115"/>
<feature type="transmembrane region" description="Helical" evidence="5">
    <location>
        <begin position="46"/>
        <end position="66"/>
    </location>
</feature>
<dbReference type="GO" id="GO:0015165">
    <property type="term" value="F:pyrimidine nucleotide-sugar transmembrane transporter activity"/>
    <property type="evidence" value="ECO:0007669"/>
    <property type="project" value="InterPro"/>
</dbReference>
<keyword evidence="3 5" id="KW-1133">Transmembrane helix</keyword>
<protein>
    <submittedName>
        <fullName evidence="6">Uncharacterized protein</fullName>
    </submittedName>
</protein>
<evidence type="ECO:0000256" key="4">
    <source>
        <dbReference type="ARBA" id="ARBA00023136"/>
    </source>
</evidence>
<evidence type="ECO:0000313" key="7">
    <source>
        <dbReference type="Proteomes" id="UP000669133"/>
    </source>
</evidence>
<keyword evidence="4 5" id="KW-0472">Membrane</keyword>
<dbReference type="Gene3D" id="1.10.3730.20">
    <property type="match status" value="1"/>
</dbReference>
<dbReference type="InterPro" id="IPR012404">
    <property type="entry name" value="UCP036436"/>
</dbReference>
<feature type="transmembrane region" description="Helical" evidence="5">
    <location>
        <begin position="190"/>
        <end position="213"/>
    </location>
</feature>
<evidence type="ECO:0000256" key="1">
    <source>
        <dbReference type="ARBA" id="ARBA00004141"/>
    </source>
</evidence>
<dbReference type="InterPro" id="IPR007271">
    <property type="entry name" value="Nuc_sug_transpt"/>
</dbReference>
<dbReference type="Pfam" id="PF04142">
    <property type="entry name" value="Nuc_sug_transp"/>
    <property type="match status" value="1"/>
</dbReference>
<feature type="transmembrane region" description="Helical" evidence="5">
    <location>
        <begin position="151"/>
        <end position="170"/>
    </location>
</feature>
<sequence length="391" mass="43530">MDASLIIIVFGTLLTGAANSLLTKFQDNQGVHDCATSNPQYFNQPGIQTLQMFLGEWSMFFVYLGYRWYYSSKYIQLSEEEVDVSGSDGGASIFKHWKLAIPAICDLSCTTLLNIGLIYVPVSIYQMTRGSVVLFVAVLSVIFLRRKISKLHWIALLVITLGVGIVGLSGSQSKSKTETVDSSSSSTSSAGLVVFGILLIISATSLQGVQFVVEEHILAKQPIIPLQLVYIEGFFGATTIVLFMVVANFISKWVQSPEEFAKSPFNIVEAFSQVLNNRTVLVTSFLIMASIASFNFCGLSITHRVSATARSTVDTCRTLIVWLFAVVVMKWEQFKFLQMFGFAVLVFGTLWFNGVLEVEKWRFIPTWLKEDEAVEDDRTSIDEALEERLIS</sequence>
<dbReference type="PANTHER" id="PTHR13146:SF0">
    <property type="entry name" value="SOLUTE CARRIER FAMILY 35 MEMBER F6"/>
    <property type="match status" value="1"/>
</dbReference>
<feature type="transmembrane region" description="Helical" evidence="5">
    <location>
        <begin position="99"/>
        <end position="120"/>
    </location>
</feature>
<dbReference type="OrthoDB" id="408493at2759"/>
<dbReference type="SUPFAM" id="SSF103481">
    <property type="entry name" value="Multidrug resistance efflux transporter EmrE"/>
    <property type="match status" value="1"/>
</dbReference>
<dbReference type="PANTHER" id="PTHR13146">
    <property type="match status" value="1"/>
</dbReference>
<accession>A0A8H7ZGC2</accession>
<dbReference type="InterPro" id="IPR037185">
    <property type="entry name" value="EmrE-like"/>
</dbReference>
<feature type="transmembrane region" description="Helical" evidence="5">
    <location>
        <begin position="280"/>
        <end position="301"/>
    </location>
</feature>
<proteinExistence type="predicted"/>
<dbReference type="RefSeq" id="XP_067547273.1">
    <property type="nucleotide sequence ID" value="XM_067693563.1"/>
</dbReference>
<organism evidence="6 7">
    <name type="scientific">Candida metapsilosis</name>
    <dbReference type="NCBI Taxonomy" id="273372"/>
    <lineage>
        <taxon>Eukaryota</taxon>
        <taxon>Fungi</taxon>
        <taxon>Dikarya</taxon>
        <taxon>Ascomycota</taxon>
        <taxon>Saccharomycotina</taxon>
        <taxon>Pichiomycetes</taxon>
        <taxon>Debaryomycetaceae</taxon>
        <taxon>Candida/Lodderomyces clade</taxon>
        <taxon>Candida</taxon>
    </lineage>
</organism>
<evidence type="ECO:0000256" key="3">
    <source>
        <dbReference type="ARBA" id="ARBA00022989"/>
    </source>
</evidence>
<name>A0A8H7ZGC2_9ASCO</name>
<dbReference type="EMBL" id="JAEOAQ010000006">
    <property type="protein sequence ID" value="KAG5418157.1"/>
    <property type="molecule type" value="Genomic_DNA"/>
</dbReference>
<gene>
    <name evidence="6" type="ORF">I9W82_004486</name>
</gene>
<keyword evidence="2 5" id="KW-0812">Transmembrane</keyword>
<evidence type="ECO:0000313" key="6">
    <source>
        <dbReference type="EMBL" id="KAG5418157.1"/>
    </source>
</evidence>
<evidence type="ECO:0000256" key="5">
    <source>
        <dbReference type="SAM" id="Phobius"/>
    </source>
</evidence>
<dbReference type="AlphaFoldDB" id="A0A8H7ZGC2"/>
<feature type="transmembrane region" description="Helical" evidence="5">
    <location>
        <begin position="337"/>
        <end position="356"/>
    </location>
</feature>
<keyword evidence="7" id="KW-1185">Reference proteome</keyword>
<evidence type="ECO:0000256" key="2">
    <source>
        <dbReference type="ARBA" id="ARBA00022692"/>
    </source>
</evidence>
<dbReference type="GO" id="GO:0000139">
    <property type="term" value="C:Golgi membrane"/>
    <property type="evidence" value="ECO:0007669"/>
    <property type="project" value="InterPro"/>
</dbReference>
<reference evidence="6 7" key="1">
    <citation type="submission" date="2020-12" db="EMBL/GenBank/DDBJ databases">
        <title>Effect of drift, selection, and recombination on the evolution of hybrid genomes in Candida yeast pathogens.</title>
        <authorList>
            <person name="Mixao V."/>
            <person name="Ksiezopolska E."/>
            <person name="Saus E."/>
            <person name="Boekhout T."/>
            <person name="Gacser A."/>
            <person name="Gabaldon T."/>
        </authorList>
    </citation>
    <scope>NUCLEOTIDE SEQUENCE [LARGE SCALE GENOMIC DNA]</scope>
    <source>
        <strain evidence="6 7">BP57</strain>
    </source>
</reference>